<name>A0A5B7KKK7_PORTR</name>
<keyword evidence="2" id="KW-1185">Reference proteome</keyword>
<sequence>MNVNARSYRWSESRSKVCQMCDSGEDETVEHVMLECVKYARDRYEMMQVVLRELGDARVEKTGREWMELRILRPQEKFWDTCRIKIKIKIKHITG</sequence>
<proteinExistence type="predicted"/>
<protein>
    <submittedName>
        <fullName evidence="1">Uncharacterized protein</fullName>
    </submittedName>
</protein>
<evidence type="ECO:0000313" key="1">
    <source>
        <dbReference type="EMBL" id="MPD05858.1"/>
    </source>
</evidence>
<comment type="caution">
    <text evidence="1">The sequence shown here is derived from an EMBL/GenBank/DDBJ whole genome shotgun (WGS) entry which is preliminary data.</text>
</comment>
<gene>
    <name evidence="1" type="ORF">E2C01_101627</name>
</gene>
<evidence type="ECO:0000313" key="2">
    <source>
        <dbReference type="Proteomes" id="UP000324222"/>
    </source>
</evidence>
<dbReference type="AlphaFoldDB" id="A0A5B7KKK7"/>
<dbReference type="EMBL" id="VSRR010148097">
    <property type="protein sequence ID" value="MPD05858.1"/>
    <property type="molecule type" value="Genomic_DNA"/>
</dbReference>
<organism evidence="1 2">
    <name type="scientific">Portunus trituberculatus</name>
    <name type="common">Swimming crab</name>
    <name type="synonym">Neptunus trituberculatus</name>
    <dbReference type="NCBI Taxonomy" id="210409"/>
    <lineage>
        <taxon>Eukaryota</taxon>
        <taxon>Metazoa</taxon>
        <taxon>Ecdysozoa</taxon>
        <taxon>Arthropoda</taxon>
        <taxon>Crustacea</taxon>
        <taxon>Multicrustacea</taxon>
        <taxon>Malacostraca</taxon>
        <taxon>Eumalacostraca</taxon>
        <taxon>Eucarida</taxon>
        <taxon>Decapoda</taxon>
        <taxon>Pleocyemata</taxon>
        <taxon>Brachyura</taxon>
        <taxon>Eubrachyura</taxon>
        <taxon>Portunoidea</taxon>
        <taxon>Portunidae</taxon>
        <taxon>Portuninae</taxon>
        <taxon>Portunus</taxon>
    </lineage>
</organism>
<reference evidence="1 2" key="1">
    <citation type="submission" date="2019-05" db="EMBL/GenBank/DDBJ databases">
        <title>Another draft genome of Portunus trituberculatus and its Hox gene families provides insights of decapod evolution.</title>
        <authorList>
            <person name="Jeong J.-H."/>
            <person name="Song I."/>
            <person name="Kim S."/>
            <person name="Choi T."/>
            <person name="Kim D."/>
            <person name="Ryu S."/>
            <person name="Kim W."/>
        </authorList>
    </citation>
    <scope>NUCLEOTIDE SEQUENCE [LARGE SCALE GENOMIC DNA]</scope>
    <source>
        <tissue evidence="1">Muscle</tissue>
    </source>
</reference>
<accession>A0A5B7KKK7</accession>
<dbReference type="Proteomes" id="UP000324222">
    <property type="component" value="Unassembled WGS sequence"/>
</dbReference>